<dbReference type="EMBL" id="BC022779">
    <property type="protein sequence ID" value="AAH22779.1"/>
    <property type="molecule type" value="mRNA"/>
</dbReference>
<sequence length="58" mass="5650">GGGGRAVLAVGPASEEASPPPLPLPAPLPLPGNTRKGNQRSVAMGGGRAPPERLGGCR</sequence>
<feature type="region of interest" description="Disordered" evidence="1">
    <location>
        <begin position="1"/>
        <end position="58"/>
    </location>
</feature>
<accession>Q8TBE2</accession>
<dbReference type="AlphaFoldDB" id="Q8TBE2"/>
<feature type="compositionally biased region" description="Pro residues" evidence="1">
    <location>
        <begin position="18"/>
        <end position="30"/>
    </location>
</feature>
<proteinExistence type="evidence at transcript level"/>
<protein>
    <submittedName>
        <fullName evidence="2">Uncharacterized protein</fullName>
    </submittedName>
</protein>
<reference evidence="2" key="1">
    <citation type="submission" date="2002-02" db="EMBL/GenBank/DDBJ databases">
        <authorList>
            <person name="Strausberg R."/>
        </authorList>
    </citation>
    <scope>NUCLEOTIDE SEQUENCE</scope>
    <source>
        <tissue evidence="2">Pancreas</tissue>
    </source>
</reference>
<feature type="non-terminal residue" evidence="2">
    <location>
        <position position="1"/>
    </location>
</feature>
<organism evidence="2">
    <name type="scientific">Homo sapiens</name>
    <name type="common">Human</name>
    <dbReference type="NCBI Taxonomy" id="9606"/>
    <lineage>
        <taxon>Eukaryota</taxon>
        <taxon>Metazoa</taxon>
        <taxon>Chordata</taxon>
        <taxon>Craniata</taxon>
        <taxon>Vertebrata</taxon>
        <taxon>Euteleostomi</taxon>
        <taxon>Mammalia</taxon>
        <taxon>Eutheria</taxon>
        <taxon>Euarchontoglires</taxon>
        <taxon>Primates</taxon>
        <taxon>Haplorrhini</taxon>
        <taxon>Catarrhini</taxon>
        <taxon>Hominidae</taxon>
        <taxon>Homo</taxon>
    </lineage>
</organism>
<evidence type="ECO:0000313" key="2">
    <source>
        <dbReference type="EMBL" id="AAH22779.1"/>
    </source>
</evidence>
<name>Q8TBE2_HUMAN</name>
<evidence type="ECO:0000256" key="1">
    <source>
        <dbReference type="SAM" id="MobiDB-lite"/>
    </source>
</evidence>